<dbReference type="AlphaFoldDB" id="A8H7F1"/>
<keyword evidence="1" id="KW-0472">Membrane</keyword>
<dbReference type="OrthoDB" id="6272562at2"/>
<feature type="transmembrane region" description="Helical" evidence="1">
    <location>
        <begin position="51"/>
        <end position="71"/>
    </location>
</feature>
<protein>
    <submittedName>
        <fullName evidence="2">Uncharacterized protein</fullName>
    </submittedName>
</protein>
<sequence length="180" mass="20564">MNDANAKLTQLINQAPKAIVPQKDLWHDIERQLDKPEFEQAKPGHQKNSQWIRLAIASMILLVGLVGLNIWQHKGEFSTLAAPSSLLATLAEIKQQHQLQVNQLSQQHLTDWQTTELGLPLEKGIEQLRKAAEQIYQALQQTPNDKELWQLWLWTQQREIELLQQGQTLPVNPLPQGALI</sequence>
<dbReference type="EMBL" id="CP000851">
    <property type="protein sequence ID" value="ABV88488.1"/>
    <property type="molecule type" value="Genomic_DNA"/>
</dbReference>
<dbReference type="RefSeq" id="WP_012156389.1">
    <property type="nucleotide sequence ID" value="NC_009901.1"/>
</dbReference>
<dbReference type="STRING" id="398579.Spea_3172"/>
<name>A8H7F1_SHEPA</name>
<dbReference type="HOGENOM" id="CLU_1401602_0_0_6"/>
<reference evidence="2 3" key="1">
    <citation type="submission" date="2007-10" db="EMBL/GenBank/DDBJ databases">
        <title>Complete sequence of Shewanella pealeana ATCC 700345.</title>
        <authorList>
            <consortium name="US DOE Joint Genome Institute"/>
            <person name="Copeland A."/>
            <person name="Lucas S."/>
            <person name="Lapidus A."/>
            <person name="Barry K."/>
            <person name="Glavina del Rio T."/>
            <person name="Dalin E."/>
            <person name="Tice H."/>
            <person name="Pitluck S."/>
            <person name="Chertkov O."/>
            <person name="Brettin T."/>
            <person name="Bruce D."/>
            <person name="Detter J.C."/>
            <person name="Han C."/>
            <person name="Schmutz J."/>
            <person name="Larimer F."/>
            <person name="Land M."/>
            <person name="Hauser L."/>
            <person name="Kyrpides N."/>
            <person name="Kim E."/>
            <person name="Zhao J.-S.Z."/>
            <person name="Manno D."/>
            <person name="Hawari J."/>
            <person name="Richardson P."/>
        </authorList>
    </citation>
    <scope>NUCLEOTIDE SEQUENCE [LARGE SCALE GENOMIC DNA]</scope>
    <source>
        <strain evidence="3">ATCC 700345 / ANG-SQ1</strain>
    </source>
</reference>
<keyword evidence="1" id="KW-1133">Transmembrane helix</keyword>
<gene>
    <name evidence="2" type="ordered locus">Spea_3172</name>
</gene>
<dbReference type="KEGG" id="spl:Spea_3172"/>
<accession>A8H7F1</accession>
<organism evidence="2 3">
    <name type="scientific">Shewanella pealeana (strain ATCC 700345 / ANG-SQ1)</name>
    <dbReference type="NCBI Taxonomy" id="398579"/>
    <lineage>
        <taxon>Bacteria</taxon>
        <taxon>Pseudomonadati</taxon>
        <taxon>Pseudomonadota</taxon>
        <taxon>Gammaproteobacteria</taxon>
        <taxon>Alteromonadales</taxon>
        <taxon>Shewanellaceae</taxon>
        <taxon>Shewanella</taxon>
    </lineage>
</organism>
<evidence type="ECO:0000313" key="2">
    <source>
        <dbReference type="EMBL" id="ABV88488.1"/>
    </source>
</evidence>
<evidence type="ECO:0000256" key="1">
    <source>
        <dbReference type="SAM" id="Phobius"/>
    </source>
</evidence>
<keyword evidence="1" id="KW-0812">Transmembrane</keyword>
<dbReference type="eggNOG" id="ENOG5032SC5">
    <property type="taxonomic scope" value="Bacteria"/>
</dbReference>
<keyword evidence="3" id="KW-1185">Reference proteome</keyword>
<evidence type="ECO:0000313" key="3">
    <source>
        <dbReference type="Proteomes" id="UP000002608"/>
    </source>
</evidence>
<dbReference type="Proteomes" id="UP000002608">
    <property type="component" value="Chromosome"/>
</dbReference>
<proteinExistence type="predicted"/>